<organism evidence="2 3">
    <name type="scientific">Ilyodon furcidens</name>
    <name type="common">goldbreast splitfin</name>
    <dbReference type="NCBI Taxonomy" id="33524"/>
    <lineage>
        <taxon>Eukaryota</taxon>
        <taxon>Metazoa</taxon>
        <taxon>Chordata</taxon>
        <taxon>Craniata</taxon>
        <taxon>Vertebrata</taxon>
        <taxon>Euteleostomi</taxon>
        <taxon>Actinopterygii</taxon>
        <taxon>Neopterygii</taxon>
        <taxon>Teleostei</taxon>
        <taxon>Neoteleostei</taxon>
        <taxon>Acanthomorphata</taxon>
        <taxon>Ovalentaria</taxon>
        <taxon>Atherinomorphae</taxon>
        <taxon>Cyprinodontiformes</taxon>
        <taxon>Goodeidae</taxon>
        <taxon>Ilyodon</taxon>
    </lineage>
</organism>
<protein>
    <recommendedName>
        <fullName evidence="1">DUF4503 domain-containing protein</fullName>
    </recommendedName>
</protein>
<keyword evidence="3" id="KW-1185">Reference proteome</keyword>
<accession>A0ABV0T072</accession>
<dbReference type="PANTHER" id="PTHR34347">
    <property type="entry name" value="DNA REPAIR-SCAFFOLDING PROTEIN SPIDR"/>
    <property type="match status" value="1"/>
</dbReference>
<feature type="domain" description="DUF4503" evidence="1">
    <location>
        <begin position="3"/>
        <end position="160"/>
    </location>
</feature>
<evidence type="ECO:0000313" key="3">
    <source>
        <dbReference type="Proteomes" id="UP001482620"/>
    </source>
</evidence>
<dbReference type="EMBL" id="JAHRIQ010012863">
    <property type="protein sequence ID" value="MEQ2225173.1"/>
    <property type="molecule type" value="Genomic_DNA"/>
</dbReference>
<dbReference type="InterPro" id="IPR028032">
    <property type="entry name" value="DUF4503"/>
</dbReference>
<dbReference type="Proteomes" id="UP001482620">
    <property type="component" value="Unassembled WGS sequence"/>
</dbReference>
<evidence type="ECO:0000313" key="2">
    <source>
        <dbReference type="EMBL" id="MEQ2225173.1"/>
    </source>
</evidence>
<comment type="caution">
    <text evidence="2">The sequence shown here is derived from an EMBL/GenBank/DDBJ whole genome shotgun (WGS) entry which is preliminary data.</text>
</comment>
<dbReference type="Pfam" id="PF14951">
    <property type="entry name" value="DUF4503"/>
    <property type="match status" value="1"/>
</dbReference>
<proteinExistence type="predicted"/>
<dbReference type="InterPro" id="IPR053054">
    <property type="entry name" value="DNA_repair-scaffolding"/>
</dbReference>
<sequence>MGNSVLLCAEQSVIEVSFAQHESSIETTTRQDSVSQSPSEPQVKILPLTLPQPLRLDSLSLETTPNSLCTLTGVIVGVDENTAYSWPACNLCGSDNLEVSAGKPQNFHCVSCKSMLDKPDTKVQLEVFLSSSLLSNCTLKVKLQQKTIMSILNTPTLESTEVGLLIKVLHKSELRYKVHRFFYVNMF</sequence>
<dbReference type="PANTHER" id="PTHR34347:SF1">
    <property type="entry name" value="DNA REPAIR-SCAFFOLDING PROTEIN"/>
    <property type="match status" value="1"/>
</dbReference>
<gene>
    <name evidence="2" type="ORF">ILYODFUR_014888</name>
</gene>
<reference evidence="2 3" key="1">
    <citation type="submission" date="2021-06" db="EMBL/GenBank/DDBJ databases">
        <authorList>
            <person name="Palmer J.M."/>
        </authorList>
    </citation>
    <scope>NUCLEOTIDE SEQUENCE [LARGE SCALE GENOMIC DNA]</scope>
    <source>
        <strain evidence="3">if_2019</strain>
        <tissue evidence="2">Muscle</tissue>
    </source>
</reference>
<evidence type="ECO:0000259" key="1">
    <source>
        <dbReference type="Pfam" id="PF14951"/>
    </source>
</evidence>
<name>A0ABV0T072_9TELE</name>